<gene>
    <name evidence="1" type="ORF">DERYTH_LOCUS3520</name>
</gene>
<organism evidence="1 2">
    <name type="scientific">Dentiscutata erythropus</name>
    <dbReference type="NCBI Taxonomy" id="1348616"/>
    <lineage>
        <taxon>Eukaryota</taxon>
        <taxon>Fungi</taxon>
        <taxon>Fungi incertae sedis</taxon>
        <taxon>Mucoromycota</taxon>
        <taxon>Glomeromycotina</taxon>
        <taxon>Glomeromycetes</taxon>
        <taxon>Diversisporales</taxon>
        <taxon>Gigasporaceae</taxon>
        <taxon>Dentiscutata</taxon>
    </lineage>
</organism>
<dbReference type="AlphaFoldDB" id="A0A9N9A1J4"/>
<protein>
    <submittedName>
        <fullName evidence="1">16202_t:CDS:1</fullName>
    </submittedName>
</protein>
<accession>A0A9N9A1J4</accession>
<evidence type="ECO:0000313" key="1">
    <source>
        <dbReference type="EMBL" id="CAG8513811.1"/>
    </source>
</evidence>
<sequence length="192" mass="22188">MDNVEVLLNKLSIRDVRAEAYALALSAKNANASSSRLTHLHRELKNLGTSFQIIKATKFPDITKDTNEIQRDRCKFVEIFERIDYPDHFTLESVKERLDKSLEKNQERAKELLTWIQNAISSRRMGNPEAVYAVVVHGAKNLAHAMTITREALRHNPDNNTSPAQNYVIVNYRRKNQLPEEARPFRLYDNVN</sequence>
<dbReference type="Proteomes" id="UP000789405">
    <property type="component" value="Unassembled WGS sequence"/>
</dbReference>
<dbReference type="OrthoDB" id="2428117at2759"/>
<comment type="caution">
    <text evidence="1">The sequence shown here is derived from an EMBL/GenBank/DDBJ whole genome shotgun (WGS) entry which is preliminary data.</text>
</comment>
<evidence type="ECO:0000313" key="2">
    <source>
        <dbReference type="Proteomes" id="UP000789405"/>
    </source>
</evidence>
<reference evidence="1" key="1">
    <citation type="submission" date="2021-06" db="EMBL/GenBank/DDBJ databases">
        <authorList>
            <person name="Kallberg Y."/>
            <person name="Tangrot J."/>
            <person name="Rosling A."/>
        </authorList>
    </citation>
    <scope>NUCLEOTIDE SEQUENCE</scope>
    <source>
        <strain evidence="1">MA453B</strain>
    </source>
</reference>
<name>A0A9N9A1J4_9GLOM</name>
<proteinExistence type="predicted"/>
<dbReference type="EMBL" id="CAJVPY010001252">
    <property type="protein sequence ID" value="CAG8513811.1"/>
    <property type="molecule type" value="Genomic_DNA"/>
</dbReference>
<keyword evidence="2" id="KW-1185">Reference proteome</keyword>